<reference evidence="2 3" key="1">
    <citation type="journal article" date="2005" name="PLoS Biol.">
        <title>The genomes of Oryza sativa: a history of duplications.</title>
        <authorList>
            <person name="Yu J."/>
            <person name="Wang J."/>
            <person name="Lin W."/>
            <person name="Li S."/>
            <person name="Li H."/>
            <person name="Zhou J."/>
            <person name="Ni P."/>
            <person name="Dong W."/>
            <person name="Hu S."/>
            <person name="Zeng C."/>
            <person name="Zhang J."/>
            <person name="Zhang Y."/>
            <person name="Li R."/>
            <person name="Xu Z."/>
            <person name="Li S."/>
            <person name="Li X."/>
            <person name="Zheng H."/>
            <person name="Cong L."/>
            <person name="Lin L."/>
            <person name="Yin J."/>
            <person name="Geng J."/>
            <person name="Li G."/>
            <person name="Shi J."/>
            <person name="Liu J."/>
            <person name="Lv H."/>
            <person name="Li J."/>
            <person name="Wang J."/>
            <person name="Deng Y."/>
            <person name="Ran L."/>
            <person name="Shi X."/>
            <person name="Wang X."/>
            <person name="Wu Q."/>
            <person name="Li C."/>
            <person name="Ren X."/>
            <person name="Wang J."/>
            <person name="Wang X."/>
            <person name="Li D."/>
            <person name="Liu D."/>
            <person name="Zhang X."/>
            <person name="Ji Z."/>
            <person name="Zhao W."/>
            <person name="Sun Y."/>
            <person name="Zhang Z."/>
            <person name="Bao J."/>
            <person name="Han Y."/>
            <person name="Dong L."/>
            <person name="Ji J."/>
            <person name="Chen P."/>
            <person name="Wu S."/>
            <person name="Liu J."/>
            <person name="Xiao Y."/>
            <person name="Bu D."/>
            <person name="Tan J."/>
            <person name="Yang L."/>
            <person name="Ye C."/>
            <person name="Zhang J."/>
            <person name="Xu J."/>
            <person name="Zhou Y."/>
            <person name="Yu Y."/>
            <person name="Zhang B."/>
            <person name="Zhuang S."/>
            <person name="Wei H."/>
            <person name="Liu B."/>
            <person name="Lei M."/>
            <person name="Yu H."/>
            <person name="Li Y."/>
            <person name="Xu H."/>
            <person name="Wei S."/>
            <person name="He X."/>
            <person name="Fang L."/>
            <person name="Zhang Z."/>
            <person name="Zhang Y."/>
            <person name="Huang X."/>
            <person name="Su Z."/>
            <person name="Tong W."/>
            <person name="Li J."/>
            <person name="Tong Z."/>
            <person name="Li S."/>
            <person name="Ye J."/>
            <person name="Wang L."/>
            <person name="Fang L."/>
            <person name="Lei T."/>
            <person name="Chen C."/>
            <person name="Chen H."/>
            <person name="Xu Z."/>
            <person name="Li H."/>
            <person name="Huang H."/>
            <person name="Zhang F."/>
            <person name="Xu H."/>
            <person name="Li N."/>
            <person name="Zhao C."/>
            <person name="Li S."/>
            <person name="Dong L."/>
            <person name="Huang Y."/>
            <person name="Li L."/>
            <person name="Xi Y."/>
            <person name="Qi Q."/>
            <person name="Li W."/>
            <person name="Zhang B."/>
            <person name="Hu W."/>
            <person name="Zhang Y."/>
            <person name="Tian X."/>
            <person name="Jiao Y."/>
            <person name="Liang X."/>
            <person name="Jin J."/>
            <person name="Gao L."/>
            <person name="Zheng W."/>
            <person name="Hao B."/>
            <person name="Liu S."/>
            <person name="Wang W."/>
            <person name="Yuan L."/>
            <person name="Cao M."/>
            <person name="McDermott J."/>
            <person name="Samudrala R."/>
            <person name="Wang J."/>
            <person name="Wong G.K."/>
            <person name="Yang H."/>
        </authorList>
    </citation>
    <scope>NUCLEOTIDE SEQUENCE [LARGE SCALE GENOMIC DNA]</scope>
    <source>
        <strain evidence="3">cv. 93-11</strain>
    </source>
</reference>
<feature type="region of interest" description="Disordered" evidence="1">
    <location>
        <begin position="28"/>
        <end position="47"/>
    </location>
</feature>
<sequence>MAMAQRGLGLLRRSLGLGPLSTQRALSSTSPAASAEGGAAAEAAKESKGRKKKKNLFDVVQFLPSWGVGYKVAKTTWRDVSYQITKINLYKDGRHGKAWGIRYKAGIVSCVQVEESRRTVFKLLKRQQNQWVNKRGWKYIKESQKKLQDTPKVETPVTA</sequence>
<gene>
    <name evidence="2" type="ORF">OsI_07220</name>
</gene>
<accession>B8AHX1</accession>
<keyword evidence="3" id="KW-1185">Reference proteome</keyword>
<proteinExistence type="predicted"/>
<dbReference type="Pfam" id="PF16053">
    <property type="entry name" value="MRP-S34"/>
    <property type="match status" value="1"/>
</dbReference>
<dbReference type="EMBL" id="CM000127">
    <property type="protein sequence ID" value="EEC73175.1"/>
    <property type="molecule type" value="Genomic_DNA"/>
</dbReference>
<dbReference type="InterPro" id="IPR032053">
    <property type="entry name" value="Ribosomal_mS34"/>
</dbReference>
<organism evidence="2 3">
    <name type="scientific">Oryza sativa subsp. indica</name>
    <name type="common">Rice</name>
    <dbReference type="NCBI Taxonomy" id="39946"/>
    <lineage>
        <taxon>Eukaryota</taxon>
        <taxon>Viridiplantae</taxon>
        <taxon>Streptophyta</taxon>
        <taxon>Embryophyta</taxon>
        <taxon>Tracheophyta</taxon>
        <taxon>Spermatophyta</taxon>
        <taxon>Magnoliopsida</taxon>
        <taxon>Liliopsida</taxon>
        <taxon>Poales</taxon>
        <taxon>Poaceae</taxon>
        <taxon>BOP clade</taxon>
        <taxon>Oryzoideae</taxon>
        <taxon>Oryzeae</taxon>
        <taxon>Oryzinae</taxon>
        <taxon>Oryza</taxon>
        <taxon>Oryza sativa</taxon>
    </lineage>
</organism>
<dbReference type="PANTHER" id="PTHR35316:SF1">
    <property type="entry name" value="28S RIBOSOMAL S34 PROTEIN"/>
    <property type="match status" value="1"/>
</dbReference>
<evidence type="ECO:0000256" key="1">
    <source>
        <dbReference type="SAM" id="MobiDB-lite"/>
    </source>
</evidence>
<dbReference type="STRING" id="39946.B8AHX1"/>
<protein>
    <submittedName>
        <fullName evidence="2">Uncharacterized protein</fullName>
    </submittedName>
</protein>
<evidence type="ECO:0000313" key="2">
    <source>
        <dbReference type="EMBL" id="EEC73175.1"/>
    </source>
</evidence>
<feature type="compositionally biased region" description="Low complexity" evidence="1">
    <location>
        <begin position="32"/>
        <end position="42"/>
    </location>
</feature>
<dbReference type="GO" id="GO:0003735">
    <property type="term" value="F:structural constituent of ribosome"/>
    <property type="evidence" value="ECO:0007669"/>
    <property type="project" value="InterPro"/>
</dbReference>
<dbReference type="Gramene" id="BGIOSGA006471-TA">
    <property type="protein sequence ID" value="BGIOSGA006471-PA"/>
    <property type="gene ID" value="BGIOSGA006471"/>
</dbReference>
<dbReference type="OMA" id="AWGIAYK"/>
<dbReference type="HOGENOM" id="CLU_143771_0_0_1"/>
<dbReference type="GO" id="GO:0005739">
    <property type="term" value="C:mitochondrion"/>
    <property type="evidence" value="ECO:0007669"/>
    <property type="project" value="InterPro"/>
</dbReference>
<dbReference type="PANTHER" id="PTHR35316">
    <property type="entry name" value="28S RIBOSOMAL S34 PROTEIN"/>
    <property type="match status" value="1"/>
</dbReference>
<evidence type="ECO:0000313" key="3">
    <source>
        <dbReference type="Proteomes" id="UP000007015"/>
    </source>
</evidence>
<name>B8AHX1_ORYSI</name>
<dbReference type="AlphaFoldDB" id="B8AHX1"/>
<dbReference type="Proteomes" id="UP000007015">
    <property type="component" value="Chromosome 2"/>
</dbReference>